<protein>
    <recommendedName>
        <fullName evidence="3">Yippee domain-containing protein</fullName>
    </recommendedName>
</protein>
<reference evidence="1 2" key="1">
    <citation type="submission" date="2024-11" db="EMBL/GenBank/DDBJ databases">
        <title>Chromosome-level genome assembly of the freshwater bivalve Anodonta woodiana.</title>
        <authorList>
            <person name="Chen X."/>
        </authorList>
    </citation>
    <scope>NUCLEOTIDE SEQUENCE [LARGE SCALE GENOMIC DNA]</scope>
    <source>
        <strain evidence="1">MN2024</strain>
        <tissue evidence="1">Gills</tissue>
    </source>
</reference>
<dbReference type="Proteomes" id="UP001634394">
    <property type="component" value="Unassembled WGS sequence"/>
</dbReference>
<evidence type="ECO:0008006" key="3">
    <source>
        <dbReference type="Google" id="ProtNLM"/>
    </source>
</evidence>
<accession>A0ABD3XU83</accession>
<comment type="caution">
    <text evidence="1">The sequence shown here is derived from an EMBL/GenBank/DDBJ whole genome shotgun (WGS) entry which is preliminary data.</text>
</comment>
<proteinExistence type="predicted"/>
<dbReference type="AlphaFoldDB" id="A0ABD3XU83"/>
<name>A0ABD3XU83_SINWO</name>
<evidence type="ECO:0000313" key="2">
    <source>
        <dbReference type="Proteomes" id="UP001634394"/>
    </source>
</evidence>
<organism evidence="1 2">
    <name type="scientific">Sinanodonta woodiana</name>
    <name type="common">Chinese pond mussel</name>
    <name type="synonym">Anodonta woodiana</name>
    <dbReference type="NCBI Taxonomy" id="1069815"/>
    <lineage>
        <taxon>Eukaryota</taxon>
        <taxon>Metazoa</taxon>
        <taxon>Spiralia</taxon>
        <taxon>Lophotrochozoa</taxon>
        <taxon>Mollusca</taxon>
        <taxon>Bivalvia</taxon>
        <taxon>Autobranchia</taxon>
        <taxon>Heteroconchia</taxon>
        <taxon>Palaeoheterodonta</taxon>
        <taxon>Unionida</taxon>
        <taxon>Unionoidea</taxon>
        <taxon>Unionidae</taxon>
        <taxon>Unioninae</taxon>
        <taxon>Sinanodonta</taxon>
    </lineage>
</organism>
<evidence type="ECO:0000313" key="1">
    <source>
        <dbReference type="EMBL" id="KAL3888652.1"/>
    </source>
</evidence>
<dbReference type="EMBL" id="JBJQND010000001">
    <property type="protein sequence ID" value="KAL3888652.1"/>
    <property type="molecule type" value="Genomic_DNA"/>
</dbReference>
<sequence length="242" mass="27768">MSVHLHIYVVYGFKFYLVSSLSRCTVESLIFGLLKPDGHICYCEGCTTYLGRAGFTDYNYPEDWYLFRVNVRVPPGTSLEEISNKWDLCFHGTEAPSLKSLLRLGLKIPGDKDLHGRQISVLDGHAKETDGYDAKRIFVSPSIWYAGTDNYARPFCYKNEKSGLTYRVKVALMVRICPGTYIASGSTIETWFTFFIVNLWRYPKQIIEWSTKQRDRVVITGVLVRFERYQCIGHSEGSCSIF</sequence>
<keyword evidence="2" id="KW-1185">Reference proteome</keyword>
<gene>
    <name evidence="1" type="ORF">ACJMK2_001017</name>
</gene>